<protein>
    <recommendedName>
        <fullName evidence="4">Transmembrane protein</fullName>
    </recommendedName>
</protein>
<evidence type="ECO:0000256" key="1">
    <source>
        <dbReference type="SAM" id="Phobius"/>
    </source>
</evidence>
<keyword evidence="1" id="KW-0812">Transmembrane</keyword>
<keyword evidence="1" id="KW-0472">Membrane</keyword>
<reference evidence="2" key="1">
    <citation type="submission" date="2017-09" db="EMBL/GenBank/DDBJ databases">
        <title>Polyketide synthases of a Diaporthe helianthi virulent isolate.</title>
        <authorList>
            <person name="Baroncelli R."/>
        </authorList>
    </citation>
    <scope>NUCLEOTIDE SEQUENCE [LARGE SCALE GENOMIC DNA]</scope>
    <source>
        <strain evidence="2">7/96</strain>
    </source>
</reference>
<dbReference type="InParanoid" id="A0A2P5HQE3"/>
<dbReference type="Proteomes" id="UP000094444">
    <property type="component" value="Unassembled WGS sequence"/>
</dbReference>
<organism evidence="2 3">
    <name type="scientific">Diaporthe helianthi</name>
    <dbReference type="NCBI Taxonomy" id="158607"/>
    <lineage>
        <taxon>Eukaryota</taxon>
        <taxon>Fungi</taxon>
        <taxon>Dikarya</taxon>
        <taxon>Ascomycota</taxon>
        <taxon>Pezizomycotina</taxon>
        <taxon>Sordariomycetes</taxon>
        <taxon>Sordariomycetidae</taxon>
        <taxon>Diaporthales</taxon>
        <taxon>Diaporthaceae</taxon>
        <taxon>Diaporthe</taxon>
    </lineage>
</organism>
<evidence type="ECO:0008006" key="4">
    <source>
        <dbReference type="Google" id="ProtNLM"/>
    </source>
</evidence>
<name>A0A2P5HQE3_DIAHE</name>
<gene>
    <name evidence="2" type="ORF">DHEL01_v209131</name>
</gene>
<dbReference type="EMBL" id="MAVT02000992">
    <property type="protein sequence ID" value="POS72480.1"/>
    <property type="molecule type" value="Genomic_DNA"/>
</dbReference>
<proteinExistence type="predicted"/>
<accession>A0A2P5HQE3</accession>
<comment type="caution">
    <text evidence="2">The sequence shown here is derived from an EMBL/GenBank/DDBJ whole genome shotgun (WGS) entry which is preliminary data.</text>
</comment>
<evidence type="ECO:0000313" key="2">
    <source>
        <dbReference type="EMBL" id="POS72480.1"/>
    </source>
</evidence>
<dbReference type="OrthoDB" id="5238491at2759"/>
<keyword evidence="1" id="KW-1133">Transmembrane helix</keyword>
<feature type="transmembrane region" description="Helical" evidence="1">
    <location>
        <begin position="17"/>
        <end position="40"/>
    </location>
</feature>
<evidence type="ECO:0000313" key="3">
    <source>
        <dbReference type="Proteomes" id="UP000094444"/>
    </source>
</evidence>
<keyword evidence="3" id="KW-1185">Reference proteome</keyword>
<dbReference type="AlphaFoldDB" id="A0A2P5HQE3"/>
<sequence length="205" mass="22923">MSDAHENPRPEGHVSDVVVLILSVVVLLATVPTVFLLVWLKIVNSQYLRRDVYHKEANLPAAESSSPNKKLQDNPLCRRVRVVVRKLRGVAVAAGGAVALRSREALKEVRGRVSKLFGDRGRRYSDLPIMRQKSWQMLAESHTELTLTTSNDDDKAEQKVEEVEHKTVENPKKSIKTVRFAIGDEVEKETSVQKPQPAVIAADKT</sequence>